<dbReference type="NCBIfam" id="NF045760">
    <property type="entry name" value="YtpR"/>
    <property type="match status" value="1"/>
</dbReference>
<keyword evidence="1 3" id="KW-0820">tRNA-binding</keyword>
<dbReference type="AlphaFoldDB" id="A0A2K9LV78"/>
<organism evidence="5 6">
    <name type="scientific">Spiroplasma monobiae MQ-1</name>
    <dbReference type="NCBI Taxonomy" id="1336748"/>
    <lineage>
        <taxon>Bacteria</taxon>
        <taxon>Bacillati</taxon>
        <taxon>Mycoplasmatota</taxon>
        <taxon>Mollicutes</taxon>
        <taxon>Entomoplasmatales</taxon>
        <taxon>Spiroplasmataceae</taxon>
        <taxon>Spiroplasma</taxon>
    </lineage>
</organism>
<dbReference type="Pfam" id="PF01588">
    <property type="entry name" value="tRNA_bind"/>
    <property type="match status" value="1"/>
</dbReference>
<gene>
    <name evidence="5" type="ORF">SMONO_v1c06980</name>
</gene>
<evidence type="ECO:0000313" key="5">
    <source>
        <dbReference type="EMBL" id="AUM62947.1"/>
    </source>
</evidence>
<dbReference type="PROSITE" id="PS50886">
    <property type="entry name" value="TRBD"/>
    <property type="match status" value="1"/>
</dbReference>
<dbReference type="Gene3D" id="3.30.1940.10">
    <property type="entry name" value="YtpR-like"/>
    <property type="match status" value="1"/>
</dbReference>
<reference evidence="5 6" key="1">
    <citation type="submission" date="2017-12" db="EMBL/GenBank/DDBJ databases">
        <title>Complete genome sequence of Spiroplasma monobiae MQ-1 (ATCC 33825).</title>
        <authorList>
            <person name="Tsai Y.-M."/>
            <person name="Lo W.-S."/>
            <person name="Wu P.-S."/>
            <person name="Cho S.-T."/>
            <person name="Kuo C.-H."/>
        </authorList>
    </citation>
    <scope>NUCLEOTIDE SEQUENCE [LARGE SCALE GENOMIC DNA]</scope>
    <source>
        <strain evidence="5 6">MQ-1</strain>
    </source>
</reference>
<accession>A0A2K9LV78</accession>
<keyword evidence="6" id="KW-1185">Reference proteome</keyword>
<evidence type="ECO:0000259" key="4">
    <source>
        <dbReference type="PROSITE" id="PS50886"/>
    </source>
</evidence>
<evidence type="ECO:0000256" key="1">
    <source>
        <dbReference type="ARBA" id="ARBA00022555"/>
    </source>
</evidence>
<dbReference type="GO" id="GO:0000049">
    <property type="term" value="F:tRNA binding"/>
    <property type="evidence" value="ECO:0007669"/>
    <property type="project" value="UniProtKB-UniRule"/>
</dbReference>
<dbReference type="SUPFAM" id="SSF50249">
    <property type="entry name" value="Nucleic acid-binding proteins"/>
    <property type="match status" value="1"/>
</dbReference>
<sequence length="194" mass="22408">MKLFSKHIKNFNTLGVLIENKKITETKKDNNCEILFHNNEVVGLNIFEFHSEENFFLEDKRLHEAIKPLLNKYFKNIEFEDQFIIAKVVEFEKIPNTHLSKCKVSTGKEDLQIICGASNVREGLYTTLATIGSWMPDGSQINQGKLKGFDSFGMLCSSKELEIDDEKYNKPGIMEWEVDDSYTGKSIWEVLNEK</sequence>
<dbReference type="Gene3D" id="2.40.50.140">
    <property type="entry name" value="Nucleic acid-binding proteins"/>
    <property type="match status" value="1"/>
</dbReference>
<dbReference type="InterPro" id="IPR012340">
    <property type="entry name" value="NA-bd_OB-fold"/>
</dbReference>
<evidence type="ECO:0000256" key="2">
    <source>
        <dbReference type="ARBA" id="ARBA00022884"/>
    </source>
</evidence>
<feature type="domain" description="TRNA-binding" evidence="4">
    <location>
        <begin position="77"/>
        <end position="188"/>
    </location>
</feature>
<dbReference type="OrthoDB" id="9805455at2"/>
<proteinExistence type="predicted"/>
<dbReference type="EMBL" id="CP025543">
    <property type="protein sequence ID" value="AUM62947.1"/>
    <property type="molecule type" value="Genomic_DNA"/>
</dbReference>
<dbReference type="InterPro" id="IPR033714">
    <property type="entry name" value="tRNA_bind_bactPheRS"/>
</dbReference>
<name>A0A2K9LV78_SPISQ</name>
<keyword evidence="2 3" id="KW-0694">RNA-binding</keyword>
<dbReference type="KEGG" id="smoo:SMONO_v1c06980"/>
<evidence type="ECO:0000256" key="3">
    <source>
        <dbReference type="PROSITE-ProRule" id="PRU00209"/>
    </source>
</evidence>
<dbReference type="Proteomes" id="UP000234790">
    <property type="component" value="Chromosome"/>
</dbReference>
<protein>
    <submittedName>
        <fullName evidence="5">tRNA-binding protein</fullName>
    </submittedName>
</protein>
<dbReference type="RefSeq" id="WP_101780992.1">
    <property type="nucleotide sequence ID" value="NZ_CP025543.1"/>
</dbReference>
<dbReference type="InterPro" id="IPR037154">
    <property type="entry name" value="YtpR-like_sf"/>
</dbReference>
<evidence type="ECO:0000313" key="6">
    <source>
        <dbReference type="Proteomes" id="UP000234790"/>
    </source>
</evidence>
<dbReference type="CDD" id="cd02796">
    <property type="entry name" value="tRNA_bind_bactPheRS"/>
    <property type="match status" value="1"/>
</dbReference>
<dbReference type="InterPro" id="IPR002547">
    <property type="entry name" value="tRNA-bd_dom"/>
</dbReference>